<reference evidence="1 2" key="1">
    <citation type="submission" date="2020-03" db="EMBL/GenBank/DDBJ databases">
        <title>Genomic Encyclopedia of Type Strains, Phase IV (KMG-IV): sequencing the most valuable type-strain genomes for metagenomic binning, comparative biology and taxonomic classification.</title>
        <authorList>
            <person name="Goeker M."/>
        </authorList>
    </citation>
    <scope>NUCLEOTIDE SEQUENCE [LARGE SCALE GENOMIC DNA]</scope>
    <source>
        <strain evidence="1 2">DSM 24233</strain>
    </source>
</reference>
<dbReference type="InterPro" id="IPR029044">
    <property type="entry name" value="Nucleotide-diphossugar_trans"/>
</dbReference>
<organism evidence="1 2">
    <name type="scientific">Desulfobaculum xiamenense</name>
    <dbReference type="NCBI Taxonomy" id="995050"/>
    <lineage>
        <taxon>Bacteria</taxon>
        <taxon>Pseudomonadati</taxon>
        <taxon>Thermodesulfobacteriota</taxon>
        <taxon>Desulfovibrionia</taxon>
        <taxon>Desulfovibrionales</taxon>
        <taxon>Desulfovibrionaceae</taxon>
        <taxon>Desulfobaculum</taxon>
    </lineage>
</organism>
<evidence type="ECO:0000313" key="1">
    <source>
        <dbReference type="EMBL" id="NJB67952.1"/>
    </source>
</evidence>
<dbReference type="SUPFAM" id="SSF53448">
    <property type="entry name" value="Nucleotide-diphospho-sugar transferases"/>
    <property type="match status" value="1"/>
</dbReference>
<dbReference type="Pfam" id="PF02348">
    <property type="entry name" value="CTP_transf_3"/>
    <property type="match status" value="1"/>
</dbReference>
<proteinExistence type="predicted"/>
<dbReference type="PANTHER" id="PTHR21485">
    <property type="entry name" value="HAD SUPERFAMILY MEMBERS CMAS AND KDSC"/>
    <property type="match status" value="1"/>
</dbReference>
<dbReference type="InterPro" id="IPR003329">
    <property type="entry name" value="Cytidylyl_trans"/>
</dbReference>
<dbReference type="PANTHER" id="PTHR21485:SF6">
    <property type="entry name" value="N-ACYLNEURAMINATE CYTIDYLYLTRANSFERASE-RELATED"/>
    <property type="match status" value="1"/>
</dbReference>
<dbReference type="EMBL" id="JAATJA010000002">
    <property type="protein sequence ID" value="NJB67952.1"/>
    <property type="molecule type" value="Genomic_DNA"/>
</dbReference>
<dbReference type="Proteomes" id="UP000580856">
    <property type="component" value="Unassembled WGS sequence"/>
</dbReference>
<accession>A0A846QNB9</accession>
<protein>
    <submittedName>
        <fullName evidence="1">CMP-N-acetylneuraminic acid synthetase</fullName>
    </submittedName>
</protein>
<evidence type="ECO:0000313" key="2">
    <source>
        <dbReference type="Proteomes" id="UP000580856"/>
    </source>
</evidence>
<dbReference type="RefSeq" id="WP_209280136.1">
    <property type="nucleotide sequence ID" value="NZ_JAATJA010000002.1"/>
</dbReference>
<keyword evidence="2" id="KW-1185">Reference proteome</keyword>
<comment type="caution">
    <text evidence="1">The sequence shown here is derived from an EMBL/GenBank/DDBJ whole genome shotgun (WGS) entry which is preliminary data.</text>
</comment>
<gene>
    <name evidence="1" type="ORF">GGQ74_001625</name>
</gene>
<dbReference type="CDD" id="cd02513">
    <property type="entry name" value="CMP-NeuAc_Synthase"/>
    <property type="match status" value="1"/>
</dbReference>
<dbReference type="InterPro" id="IPR050793">
    <property type="entry name" value="CMP-NeuNAc_synthase"/>
</dbReference>
<name>A0A846QNB9_9BACT</name>
<dbReference type="Gene3D" id="3.90.550.10">
    <property type="entry name" value="Spore Coat Polysaccharide Biosynthesis Protein SpsA, Chain A"/>
    <property type="match status" value="1"/>
</dbReference>
<dbReference type="GO" id="GO:0008781">
    <property type="term" value="F:N-acylneuraminate cytidylyltransferase activity"/>
    <property type="evidence" value="ECO:0007669"/>
    <property type="project" value="TreeGrafter"/>
</dbReference>
<dbReference type="AlphaFoldDB" id="A0A846QNB9"/>
<sequence length="225" mass="24520">MHAHPLRKDMRAVAIIPARGGSKGLPHKNVRLLGGRPLIAWTIAAALRSRRISRVIVSTDDPDIAAVAREWGAETPFLRPAELSGDTARLGAVTRHALAELARQGEHPDVAATLYPTHPFRPKGLVDRLVERNMAGYAVVVPVRRINCGPCAHVAAGRFLPAAEQPVYRQYGLYDGTCVSFEGRGVWYEILDDPVHCTDIDTADDLRLAEAILDAGLFAWPGDEP</sequence>